<organism evidence="2 3">
    <name type="scientific">Amycolatopsis nalaikhensis</name>
    <dbReference type="NCBI Taxonomy" id="715472"/>
    <lineage>
        <taxon>Bacteria</taxon>
        <taxon>Bacillati</taxon>
        <taxon>Actinomycetota</taxon>
        <taxon>Actinomycetes</taxon>
        <taxon>Pseudonocardiales</taxon>
        <taxon>Pseudonocardiaceae</taxon>
        <taxon>Amycolatopsis</taxon>
    </lineage>
</organism>
<accession>A0ABY8XYB0</accession>
<reference evidence="2 3" key="1">
    <citation type="submission" date="2023-06" db="EMBL/GenBank/DDBJ databases">
        <authorList>
            <person name="Oyuntsetseg B."/>
            <person name="Kim S.B."/>
        </authorList>
    </citation>
    <scope>NUCLEOTIDE SEQUENCE [LARGE SCALE GENOMIC DNA]</scope>
    <source>
        <strain evidence="2 3">2-2</strain>
    </source>
</reference>
<name>A0ABY8XYB0_9PSEU</name>
<protein>
    <submittedName>
        <fullName evidence="2">Uncharacterized protein</fullName>
    </submittedName>
</protein>
<dbReference type="Pfam" id="PF20329">
    <property type="entry name" value="DUF6624"/>
    <property type="match status" value="1"/>
</dbReference>
<keyword evidence="3" id="KW-1185">Reference proteome</keyword>
<feature type="compositionally biased region" description="Basic and acidic residues" evidence="1">
    <location>
        <begin position="65"/>
        <end position="79"/>
    </location>
</feature>
<sequence length="302" mass="32390">MPEPCVSVTGLGVGELPAVVADADPAALCAQVLEGLRGWDTTVPRRALAPFHDWFIPTIPSDTPSADKDTPTDRTERAGPRTNHPSMPSFPMPSIGFREDDDHARSHAADSIGTAMNPATPPSAALAALRHELIARAAADQHARAQLDPAAPTPRQWAAVQRVDEDNLRWLAPIVAVHGWPGISAIGTDGAHAAWILAQHAPARYRACWLPKLRDAVACGDAHPRDLAYLADRVATDEKRGQRYGTQWLNIGGVNRLYPLHRPEKVNLARADVGLDPIPDSDLDTAYASFEEIAAAVEGAPS</sequence>
<feature type="region of interest" description="Disordered" evidence="1">
    <location>
        <begin position="58"/>
        <end position="90"/>
    </location>
</feature>
<dbReference type="EMBL" id="CP127173">
    <property type="protein sequence ID" value="WIV60698.1"/>
    <property type="molecule type" value="Genomic_DNA"/>
</dbReference>
<dbReference type="InterPro" id="IPR046732">
    <property type="entry name" value="DUF6624"/>
</dbReference>
<evidence type="ECO:0000256" key="1">
    <source>
        <dbReference type="SAM" id="MobiDB-lite"/>
    </source>
</evidence>
<dbReference type="RefSeq" id="WP_285458307.1">
    <property type="nucleotide sequence ID" value="NZ_CP127173.1"/>
</dbReference>
<evidence type="ECO:0000313" key="2">
    <source>
        <dbReference type="EMBL" id="WIV60698.1"/>
    </source>
</evidence>
<dbReference type="Proteomes" id="UP001227101">
    <property type="component" value="Chromosome"/>
</dbReference>
<evidence type="ECO:0000313" key="3">
    <source>
        <dbReference type="Proteomes" id="UP001227101"/>
    </source>
</evidence>
<proteinExistence type="predicted"/>
<gene>
    <name evidence="2" type="ORF">QP939_19830</name>
</gene>